<evidence type="ECO:0000313" key="2">
    <source>
        <dbReference type="EMBL" id="TDY38331.1"/>
    </source>
</evidence>
<dbReference type="Pfam" id="PF05016">
    <property type="entry name" value="ParE_toxin"/>
    <property type="match status" value="1"/>
</dbReference>
<keyword evidence="2" id="KW-0378">Hydrolase</keyword>
<accession>A0A4R8L6R7</accession>
<sequence length="89" mass="10840">MKLRITKFAKDFLSELQSKMFRQVVVRIFDLLSNPYPHDAKQLKGYEYFRVDIGEYRIIYSVDDDEIHVLLVGKRNDDEVYRRLKRMEH</sequence>
<organism evidence="2 3">
    <name type="scientific">Alicyclobacillus sacchari</name>
    <dbReference type="NCBI Taxonomy" id="392010"/>
    <lineage>
        <taxon>Bacteria</taxon>
        <taxon>Bacillati</taxon>
        <taxon>Bacillota</taxon>
        <taxon>Bacilli</taxon>
        <taxon>Bacillales</taxon>
        <taxon>Alicyclobacillaceae</taxon>
        <taxon>Alicyclobacillus</taxon>
    </lineage>
</organism>
<dbReference type="Proteomes" id="UP000294581">
    <property type="component" value="Unassembled WGS sequence"/>
</dbReference>
<keyword evidence="1" id="KW-1277">Toxin-antitoxin system</keyword>
<dbReference type="InterPro" id="IPR007712">
    <property type="entry name" value="RelE/ParE_toxin"/>
</dbReference>
<dbReference type="OrthoDB" id="9805098at2"/>
<evidence type="ECO:0000313" key="3">
    <source>
        <dbReference type="Proteomes" id="UP000294581"/>
    </source>
</evidence>
<gene>
    <name evidence="2" type="ORF">C7445_1343</name>
</gene>
<protein>
    <submittedName>
        <fullName evidence="2">mRNA-degrading endonuclease RelE of RelBE toxin-antitoxin system</fullName>
    </submittedName>
</protein>
<name>A0A4R8L6R7_9BACL</name>
<dbReference type="GO" id="GO:0004519">
    <property type="term" value="F:endonuclease activity"/>
    <property type="evidence" value="ECO:0007669"/>
    <property type="project" value="UniProtKB-KW"/>
</dbReference>
<reference evidence="2 3" key="1">
    <citation type="submission" date="2019-03" db="EMBL/GenBank/DDBJ databases">
        <title>Genomic Encyclopedia of Type Strains, Phase IV (KMG-IV): sequencing the most valuable type-strain genomes for metagenomic binning, comparative biology and taxonomic classification.</title>
        <authorList>
            <person name="Goeker M."/>
        </authorList>
    </citation>
    <scope>NUCLEOTIDE SEQUENCE [LARGE SCALE GENOMIC DNA]</scope>
    <source>
        <strain evidence="2 3">DSM 17974</strain>
    </source>
</reference>
<dbReference type="SUPFAM" id="SSF143011">
    <property type="entry name" value="RelE-like"/>
    <property type="match status" value="1"/>
</dbReference>
<evidence type="ECO:0000256" key="1">
    <source>
        <dbReference type="ARBA" id="ARBA00022649"/>
    </source>
</evidence>
<dbReference type="Gene3D" id="3.30.2310.20">
    <property type="entry name" value="RelE-like"/>
    <property type="match status" value="1"/>
</dbReference>
<dbReference type="PANTHER" id="PTHR38813:SF1">
    <property type="entry name" value="TOXIN RELE1-RELATED"/>
    <property type="match status" value="1"/>
</dbReference>
<dbReference type="InterPro" id="IPR035093">
    <property type="entry name" value="RelE/ParE_toxin_dom_sf"/>
</dbReference>
<keyword evidence="2" id="KW-0255">Endonuclease</keyword>
<dbReference type="AlphaFoldDB" id="A0A4R8L6R7"/>
<dbReference type="EMBL" id="SORF01000034">
    <property type="protein sequence ID" value="TDY38331.1"/>
    <property type="molecule type" value="Genomic_DNA"/>
</dbReference>
<comment type="caution">
    <text evidence="2">The sequence shown here is derived from an EMBL/GenBank/DDBJ whole genome shotgun (WGS) entry which is preliminary data.</text>
</comment>
<dbReference type="InterPro" id="IPR052747">
    <property type="entry name" value="TA_system_RelE_toxin"/>
</dbReference>
<proteinExistence type="predicted"/>
<keyword evidence="2" id="KW-0540">Nuclease</keyword>
<keyword evidence="3" id="KW-1185">Reference proteome</keyword>
<dbReference type="PANTHER" id="PTHR38813">
    <property type="match status" value="1"/>
</dbReference>
<dbReference type="RefSeq" id="WP_134161295.1">
    <property type="nucleotide sequence ID" value="NZ_BSUS01000003.1"/>
</dbReference>